<comment type="caution">
    <text evidence="13">The sequence shown here is derived from an EMBL/GenBank/DDBJ whole genome shotgun (WGS) entry which is preliminary data.</text>
</comment>
<evidence type="ECO:0000256" key="10">
    <source>
        <dbReference type="SAM" id="MobiDB-lite"/>
    </source>
</evidence>
<evidence type="ECO:0000256" key="1">
    <source>
        <dbReference type="ARBA" id="ARBA00004383"/>
    </source>
</evidence>
<evidence type="ECO:0000256" key="4">
    <source>
        <dbReference type="ARBA" id="ARBA00022475"/>
    </source>
</evidence>
<keyword evidence="8" id="KW-1133">Transmembrane helix</keyword>
<dbReference type="GO" id="GO:0015031">
    <property type="term" value="P:protein transport"/>
    <property type="evidence" value="ECO:0007669"/>
    <property type="project" value="UniProtKB-KW"/>
</dbReference>
<protein>
    <submittedName>
        <fullName evidence="13">Energy transducer TonB</fullName>
    </submittedName>
</protein>
<proteinExistence type="inferred from homology"/>
<sequence>MPFRYILSLILLLAFSGASAQSRIITLEKPPRFKGGDEALDYLLTRNIRYPATAEKEGIGGVVIVQFIVDSSGQVWDISVPNGLHQDLDAEAIRVIALTDGKWEPGIQDGKPVAVQFGLPVRFTPSNFGIRVAETVDLMPVHPNGDEGVSFLVYRYTRYPKSAVKENIRGTVIVQFSVSATGQVSDYAIKKGLREDFDKEALRVVRKLGSWVPAQYRGQRVPVTVTMPVYFSPPRKPDRTKNVQEDSRYDPVYY</sequence>
<reference evidence="14" key="1">
    <citation type="submission" date="2018-11" db="EMBL/GenBank/DDBJ databases">
        <title>Chitinophaga lutea sp.nov., isolate from arsenic contaminated soil.</title>
        <authorList>
            <person name="Zong Y."/>
        </authorList>
    </citation>
    <scope>NUCLEOTIDE SEQUENCE [LARGE SCALE GENOMIC DNA]</scope>
    <source>
        <strain evidence="14">YLT18</strain>
    </source>
</reference>
<dbReference type="AlphaFoldDB" id="A0A3N4MEI9"/>
<dbReference type="PANTHER" id="PTHR33446">
    <property type="entry name" value="PROTEIN TONB-RELATED"/>
    <property type="match status" value="1"/>
</dbReference>
<gene>
    <name evidence="13" type="ORF">EG028_03255</name>
</gene>
<dbReference type="GO" id="GO:0031992">
    <property type="term" value="F:energy transducer activity"/>
    <property type="evidence" value="ECO:0007669"/>
    <property type="project" value="TreeGrafter"/>
</dbReference>
<evidence type="ECO:0000256" key="6">
    <source>
        <dbReference type="ARBA" id="ARBA00022692"/>
    </source>
</evidence>
<evidence type="ECO:0000256" key="11">
    <source>
        <dbReference type="SAM" id="SignalP"/>
    </source>
</evidence>
<dbReference type="SUPFAM" id="SSF74653">
    <property type="entry name" value="TolA/TonB C-terminal domain"/>
    <property type="match status" value="2"/>
</dbReference>
<feature type="chain" id="PRO_5018139392" evidence="11">
    <location>
        <begin position="21"/>
        <end position="254"/>
    </location>
</feature>
<evidence type="ECO:0000256" key="2">
    <source>
        <dbReference type="ARBA" id="ARBA00006555"/>
    </source>
</evidence>
<organism evidence="13 14">
    <name type="scientific">Chitinophaga barathri</name>
    <dbReference type="NCBI Taxonomy" id="1647451"/>
    <lineage>
        <taxon>Bacteria</taxon>
        <taxon>Pseudomonadati</taxon>
        <taxon>Bacteroidota</taxon>
        <taxon>Chitinophagia</taxon>
        <taxon>Chitinophagales</taxon>
        <taxon>Chitinophagaceae</taxon>
        <taxon>Chitinophaga</taxon>
    </lineage>
</organism>
<keyword evidence="11" id="KW-0732">Signal</keyword>
<dbReference type="GO" id="GO:0098797">
    <property type="term" value="C:plasma membrane protein complex"/>
    <property type="evidence" value="ECO:0007669"/>
    <property type="project" value="TreeGrafter"/>
</dbReference>
<keyword evidence="6" id="KW-0812">Transmembrane</keyword>
<feature type="region of interest" description="Disordered" evidence="10">
    <location>
        <begin position="234"/>
        <end position="254"/>
    </location>
</feature>
<keyword evidence="9" id="KW-0472">Membrane</keyword>
<dbReference type="RefSeq" id="WP_120515643.1">
    <property type="nucleotide sequence ID" value="NZ_QXZY01000003.1"/>
</dbReference>
<accession>A0A3N4MEI9</accession>
<dbReference type="GO" id="GO:0055085">
    <property type="term" value="P:transmembrane transport"/>
    <property type="evidence" value="ECO:0007669"/>
    <property type="project" value="InterPro"/>
</dbReference>
<dbReference type="Proteomes" id="UP000279089">
    <property type="component" value="Unassembled WGS sequence"/>
</dbReference>
<evidence type="ECO:0000256" key="7">
    <source>
        <dbReference type="ARBA" id="ARBA00022927"/>
    </source>
</evidence>
<evidence type="ECO:0000313" key="13">
    <source>
        <dbReference type="EMBL" id="RPD42211.1"/>
    </source>
</evidence>
<evidence type="ECO:0000256" key="8">
    <source>
        <dbReference type="ARBA" id="ARBA00022989"/>
    </source>
</evidence>
<evidence type="ECO:0000313" key="14">
    <source>
        <dbReference type="Proteomes" id="UP000279089"/>
    </source>
</evidence>
<keyword evidence="3" id="KW-0813">Transport</keyword>
<dbReference type="Pfam" id="PF03544">
    <property type="entry name" value="TonB_C"/>
    <property type="match status" value="2"/>
</dbReference>
<dbReference type="InterPro" id="IPR006260">
    <property type="entry name" value="TonB/TolA_C"/>
</dbReference>
<comment type="subcellular location">
    <subcellularLocation>
        <location evidence="1">Cell inner membrane</location>
        <topology evidence="1">Single-pass membrane protein</topology>
        <orientation evidence="1">Periplasmic side</orientation>
    </subcellularLocation>
</comment>
<dbReference type="InterPro" id="IPR051045">
    <property type="entry name" value="TonB-dependent_transducer"/>
</dbReference>
<keyword evidence="4" id="KW-1003">Cell membrane</keyword>
<dbReference type="PROSITE" id="PS52015">
    <property type="entry name" value="TONB_CTD"/>
    <property type="match status" value="2"/>
</dbReference>
<name>A0A3N4MEI9_9BACT</name>
<dbReference type="OrthoDB" id="9814002at2"/>
<dbReference type="NCBIfam" id="TIGR01352">
    <property type="entry name" value="tonB_Cterm"/>
    <property type="match status" value="2"/>
</dbReference>
<evidence type="ECO:0000259" key="12">
    <source>
        <dbReference type="PROSITE" id="PS52015"/>
    </source>
</evidence>
<dbReference type="InterPro" id="IPR037682">
    <property type="entry name" value="TonB_C"/>
</dbReference>
<evidence type="ECO:0000256" key="3">
    <source>
        <dbReference type="ARBA" id="ARBA00022448"/>
    </source>
</evidence>
<dbReference type="Gene3D" id="3.30.1150.10">
    <property type="match status" value="2"/>
</dbReference>
<dbReference type="PANTHER" id="PTHR33446:SF2">
    <property type="entry name" value="PROTEIN TONB"/>
    <property type="match status" value="1"/>
</dbReference>
<evidence type="ECO:0000256" key="9">
    <source>
        <dbReference type="ARBA" id="ARBA00023136"/>
    </source>
</evidence>
<keyword evidence="5" id="KW-0997">Cell inner membrane</keyword>
<feature type="domain" description="TonB C-terminal" evidence="12">
    <location>
        <begin position="35"/>
        <end position="132"/>
    </location>
</feature>
<keyword evidence="14" id="KW-1185">Reference proteome</keyword>
<feature type="domain" description="TonB C-terminal" evidence="12">
    <location>
        <begin position="144"/>
        <end position="240"/>
    </location>
</feature>
<feature type="compositionally biased region" description="Basic and acidic residues" evidence="10">
    <location>
        <begin position="235"/>
        <end position="254"/>
    </location>
</feature>
<comment type="similarity">
    <text evidence="2">Belongs to the TonB family.</text>
</comment>
<keyword evidence="7" id="KW-0653">Protein transport</keyword>
<evidence type="ECO:0000256" key="5">
    <source>
        <dbReference type="ARBA" id="ARBA00022519"/>
    </source>
</evidence>
<dbReference type="EMBL" id="RMBX01000002">
    <property type="protein sequence ID" value="RPD42211.1"/>
    <property type="molecule type" value="Genomic_DNA"/>
</dbReference>
<feature type="signal peptide" evidence="11">
    <location>
        <begin position="1"/>
        <end position="20"/>
    </location>
</feature>